<evidence type="ECO:0000256" key="1">
    <source>
        <dbReference type="SAM" id="Phobius"/>
    </source>
</evidence>
<keyword evidence="1" id="KW-1133">Transmembrane helix</keyword>
<evidence type="ECO:0000313" key="3">
    <source>
        <dbReference type="Proteomes" id="UP001162131"/>
    </source>
</evidence>
<reference evidence="2" key="1">
    <citation type="submission" date="2021-09" db="EMBL/GenBank/DDBJ databases">
        <authorList>
            <consortium name="AG Swart"/>
            <person name="Singh M."/>
            <person name="Singh A."/>
            <person name="Seah K."/>
            <person name="Emmerich C."/>
        </authorList>
    </citation>
    <scope>NUCLEOTIDE SEQUENCE</scope>
    <source>
        <strain evidence="2">ATCC30299</strain>
    </source>
</reference>
<keyword evidence="1" id="KW-0472">Membrane</keyword>
<dbReference type="EMBL" id="CAJZBQ010000018">
    <property type="protein sequence ID" value="CAG9317835.1"/>
    <property type="molecule type" value="Genomic_DNA"/>
</dbReference>
<sequence length="95" mass="11462">MIPRWFLRSRFWFVCGFMDEYLSRDGMAIAMASLVMFIPGYLWGVHINREAEVHNSHLNYQIEFGARRNRLAHSLIFEEFEMQVENWRQFAEKDA</sequence>
<name>A0AAU9IWF9_9CILI</name>
<dbReference type="Proteomes" id="UP001162131">
    <property type="component" value="Unassembled WGS sequence"/>
</dbReference>
<accession>A0AAU9IWF9</accession>
<proteinExistence type="predicted"/>
<protein>
    <submittedName>
        <fullName evidence="2">Uncharacterized protein</fullName>
    </submittedName>
</protein>
<keyword evidence="1" id="KW-0812">Transmembrane</keyword>
<feature type="transmembrane region" description="Helical" evidence="1">
    <location>
        <begin position="26"/>
        <end position="45"/>
    </location>
</feature>
<evidence type="ECO:0000313" key="2">
    <source>
        <dbReference type="EMBL" id="CAG9317835.1"/>
    </source>
</evidence>
<comment type="caution">
    <text evidence="2">The sequence shown here is derived from an EMBL/GenBank/DDBJ whole genome shotgun (WGS) entry which is preliminary data.</text>
</comment>
<dbReference type="AlphaFoldDB" id="A0AAU9IWF9"/>
<keyword evidence="3" id="KW-1185">Reference proteome</keyword>
<gene>
    <name evidence="2" type="ORF">BSTOLATCC_MIC19075</name>
</gene>
<organism evidence="2 3">
    <name type="scientific">Blepharisma stoltei</name>
    <dbReference type="NCBI Taxonomy" id="1481888"/>
    <lineage>
        <taxon>Eukaryota</taxon>
        <taxon>Sar</taxon>
        <taxon>Alveolata</taxon>
        <taxon>Ciliophora</taxon>
        <taxon>Postciliodesmatophora</taxon>
        <taxon>Heterotrichea</taxon>
        <taxon>Heterotrichida</taxon>
        <taxon>Blepharismidae</taxon>
        <taxon>Blepharisma</taxon>
    </lineage>
</organism>